<dbReference type="AlphaFoldDB" id="A0A4C1YQ54"/>
<name>A0A4C1YQ54_EUMVA</name>
<reference evidence="1 2" key="1">
    <citation type="journal article" date="2019" name="Commun. Biol.">
        <title>The bagworm genome reveals a unique fibroin gene that provides high tensile strength.</title>
        <authorList>
            <person name="Kono N."/>
            <person name="Nakamura H."/>
            <person name="Ohtoshi R."/>
            <person name="Tomita M."/>
            <person name="Numata K."/>
            <person name="Arakawa K."/>
        </authorList>
    </citation>
    <scope>NUCLEOTIDE SEQUENCE [LARGE SCALE GENOMIC DNA]</scope>
</reference>
<evidence type="ECO:0000313" key="1">
    <source>
        <dbReference type="EMBL" id="GBP77123.1"/>
    </source>
</evidence>
<organism evidence="1 2">
    <name type="scientific">Eumeta variegata</name>
    <name type="common">Bagworm moth</name>
    <name type="synonym">Eumeta japonica</name>
    <dbReference type="NCBI Taxonomy" id="151549"/>
    <lineage>
        <taxon>Eukaryota</taxon>
        <taxon>Metazoa</taxon>
        <taxon>Ecdysozoa</taxon>
        <taxon>Arthropoda</taxon>
        <taxon>Hexapoda</taxon>
        <taxon>Insecta</taxon>
        <taxon>Pterygota</taxon>
        <taxon>Neoptera</taxon>
        <taxon>Endopterygota</taxon>
        <taxon>Lepidoptera</taxon>
        <taxon>Glossata</taxon>
        <taxon>Ditrysia</taxon>
        <taxon>Tineoidea</taxon>
        <taxon>Psychidae</taxon>
        <taxon>Oiketicinae</taxon>
        <taxon>Eumeta</taxon>
    </lineage>
</organism>
<comment type="caution">
    <text evidence="1">The sequence shown here is derived from an EMBL/GenBank/DDBJ whole genome shotgun (WGS) entry which is preliminary data.</text>
</comment>
<keyword evidence="2" id="KW-1185">Reference proteome</keyword>
<dbReference type="Proteomes" id="UP000299102">
    <property type="component" value="Unassembled WGS sequence"/>
</dbReference>
<proteinExistence type="predicted"/>
<dbReference type="EMBL" id="BGZK01001318">
    <property type="protein sequence ID" value="GBP77123.1"/>
    <property type="molecule type" value="Genomic_DNA"/>
</dbReference>
<evidence type="ECO:0000313" key="2">
    <source>
        <dbReference type="Proteomes" id="UP000299102"/>
    </source>
</evidence>
<protein>
    <submittedName>
        <fullName evidence="1">Uncharacterized protein</fullName>
    </submittedName>
</protein>
<accession>A0A4C1YQ54</accession>
<gene>
    <name evidence="1" type="ORF">EVAR_99368_1</name>
</gene>
<sequence>MGKEEIEFVAAGVFFGIALDDRLRRSLHIVAALHHSWTSETSGLRGLFLITCRKNFLRGPFRREAVGGRRRLAPPLFV</sequence>